<feature type="transmembrane region" description="Helical" evidence="1">
    <location>
        <begin position="37"/>
        <end position="58"/>
    </location>
</feature>
<reference evidence="2 3" key="1">
    <citation type="journal article" date="2022" name="Nat. Ecol. Evol.">
        <title>A masculinizing supergene underlies an exaggerated male reproductive morph in a spider.</title>
        <authorList>
            <person name="Hendrickx F."/>
            <person name="De Corte Z."/>
            <person name="Sonet G."/>
            <person name="Van Belleghem S.M."/>
            <person name="Kostlbacher S."/>
            <person name="Vangestel C."/>
        </authorList>
    </citation>
    <scope>NUCLEOTIDE SEQUENCE [LARGE SCALE GENOMIC DNA]</scope>
    <source>
        <strain evidence="2">W744_W776</strain>
    </source>
</reference>
<sequence length="77" mass="9102">VLEFKANYGENNKNMQTKLSIVGEHGTREKPHREQNWFPFLFKIIGCLGQAVFNLYFWKYLAMATDFKPDTLVWAKM</sequence>
<keyword evidence="1" id="KW-0812">Transmembrane</keyword>
<name>A0AAV6THN2_9ARAC</name>
<comment type="caution">
    <text evidence="2">The sequence shown here is derived from an EMBL/GenBank/DDBJ whole genome shotgun (WGS) entry which is preliminary data.</text>
</comment>
<keyword evidence="3" id="KW-1185">Reference proteome</keyword>
<dbReference type="AlphaFoldDB" id="A0AAV6THN2"/>
<proteinExistence type="predicted"/>
<dbReference type="EMBL" id="JAFNEN010004312">
    <property type="protein sequence ID" value="KAG8171190.1"/>
    <property type="molecule type" value="Genomic_DNA"/>
</dbReference>
<feature type="non-terminal residue" evidence="2">
    <location>
        <position position="1"/>
    </location>
</feature>
<accession>A0AAV6THN2</accession>
<protein>
    <submittedName>
        <fullName evidence="2">Uncharacterized protein</fullName>
    </submittedName>
</protein>
<evidence type="ECO:0000256" key="1">
    <source>
        <dbReference type="SAM" id="Phobius"/>
    </source>
</evidence>
<evidence type="ECO:0000313" key="3">
    <source>
        <dbReference type="Proteomes" id="UP000827092"/>
    </source>
</evidence>
<organism evidence="2 3">
    <name type="scientific">Oedothorax gibbosus</name>
    <dbReference type="NCBI Taxonomy" id="931172"/>
    <lineage>
        <taxon>Eukaryota</taxon>
        <taxon>Metazoa</taxon>
        <taxon>Ecdysozoa</taxon>
        <taxon>Arthropoda</taxon>
        <taxon>Chelicerata</taxon>
        <taxon>Arachnida</taxon>
        <taxon>Araneae</taxon>
        <taxon>Araneomorphae</taxon>
        <taxon>Entelegynae</taxon>
        <taxon>Araneoidea</taxon>
        <taxon>Linyphiidae</taxon>
        <taxon>Erigoninae</taxon>
        <taxon>Oedothorax</taxon>
    </lineage>
</organism>
<dbReference type="Proteomes" id="UP000827092">
    <property type="component" value="Unassembled WGS sequence"/>
</dbReference>
<evidence type="ECO:0000313" key="2">
    <source>
        <dbReference type="EMBL" id="KAG8171190.1"/>
    </source>
</evidence>
<keyword evidence="1" id="KW-0472">Membrane</keyword>
<gene>
    <name evidence="2" type="ORF">JTE90_006944</name>
</gene>
<keyword evidence="1" id="KW-1133">Transmembrane helix</keyword>